<accession>A0A0D8XV60</accession>
<reference evidence="1 2" key="1">
    <citation type="submission" date="2013-11" db="EMBL/GenBank/DDBJ databases">
        <title>Draft genome of the bovine lungworm Dictyocaulus viviparus.</title>
        <authorList>
            <person name="Mitreva M."/>
        </authorList>
    </citation>
    <scope>NUCLEOTIDE SEQUENCE [LARGE SCALE GENOMIC DNA]</scope>
    <source>
        <strain evidence="1 2">HannoverDv2000</strain>
    </source>
</reference>
<evidence type="ECO:0000313" key="1">
    <source>
        <dbReference type="EMBL" id="KJH48513.1"/>
    </source>
</evidence>
<gene>
    <name evidence="1" type="ORF">DICVIV_05363</name>
</gene>
<dbReference type="PANTHER" id="PTHR20371">
    <property type="entry name" value="ENOLASE-PHOSPHATASE E1"/>
    <property type="match status" value="1"/>
</dbReference>
<dbReference type="Proteomes" id="UP000053766">
    <property type="component" value="Unassembled WGS sequence"/>
</dbReference>
<evidence type="ECO:0000313" key="2">
    <source>
        <dbReference type="Proteomes" id="UP000053766"/>
    </source>
</evidence>
<organism evidence="1 2">
    <name type="scientific">Dictyocaulus viviparus</name>
    <name type="common">Bovine lungworm</name>
    <dbReference type="NCBI Taxonomy" id="29172"/>
    <lineage>
        <taxon>Eukaryota</taxon>
        <taxon>Metazoa</taxon>
        <taxon>Ecdysozoa</taxon>
        <taxon>Nematoda</taxon>
        <taxon>Chromadorea</taxon>
        <taxon>Rhabditida</taxon>
        <taxon>Rhabditina</taxon>
        <taxon>Rhabditomorpha</taxon>
        <taxon>Strongyloidea</taxon>
        <taxon>Metastrongylidae</taxon>
        <taxon>Dictyocaulus</taxon>
    </lineage>
</organism>
<name>A0A0D8XV60_DICVI</name>
<sequence>MKLETIKECKAIIIQNGDQLFCFRISSEPTIVRNDNNYQYRDNALQTYQLSNQFAMKKYSALLLDIEGTITSISFVKDTLFPYAYDVVGDFVRDHFEDPSLARIIADIEETSKRESKMDHNIRIVRSSKDDCIADVSHNVKHWINIDKKQMKFIERNRISERIEIT</sequence>
<protein>
    <recommendedName>
        <fullName evidence="3">2,3-diketo-5-methylthio-1-phosphopentane phosphatase</fullName>
    </recommendedName>
</protein>
<dbReference type="Gene3D" id="1.10.720.60">
    <property type="match status" value="1"/>
</dbReference>
<dbReference type="InterPro" id="IPR036412">
    <property type="entry name" value="HAD-like_sf"/>
</dbReference>
<evidence type="ECO:0008006" key="3">
    <source>
        <dbReference type="Google" id="ProtNLM"/>
    </source>
</evidence>
<dbReference type="GO" id="GO:0043874">
    <property type="term" value="F:acireductone synthase activity"/>
    <property type="evidence" value="ECO:0007669"/>
    <property type="project" value="TreeGrafter"/>
</dbReference>
<proteinExistence type="predicted"/>
<dbReference type="SUPFAM" id="SSF56784">
    <property type="entry name" value="HAD-like"/>
    <property type="match status" value="1"/>
</dbReference>
<dbReference type="AlphaFoldDB" id="A0A0D8XV60"/>
<keyword evidence="2" id="KW-1185">Reference proteome</keyword>
<dbReference type="GO" id="GO:0019509">
    <property type="term" value="P:L-methionine salvage from methylthioadenosine"/>
    <property type="evidence" value="ECO:0007669"/>
    <property type="project" value="TreeGrafter"/>
</dbReference>
<dbReference type="PANTHER" id="PTHR20371:SF1">
    <property type="entry name" value="ENOLASE-PHOSPHATASE E1"/>
    <property type="match status" value="1"/>
</dbReference>
<reference evidence="2" key="2">
    <citation type="journal article" date="2016" name="Sci. Rep.">
        <title>Dictyocaulus viviparus genome, variome and transcriptome elucidate lungworm biology and support future intervention.</title>
        <authorList>
            <person name="McNulty S.N."/>
            <person name="Strube C."/>
            <person name="Rosa B.A."/>
            <person name="Martin J.C."/>
            <person name="Tyagi R."/>
            <person name="Choi Y.J."/>
            <person name="Wang Q."/>
            <person name="Hallsworth Pepin K."/>
            <person name="Zhang X."/>
            <person name="Ozersky P."/>
            <person name="Wilson R.K."/>
            <person name="Sternberg P.W."/>
            <person name="Gasser R.B."/>
            <person name="Mitreva M."/>
        </authorList>
    </citation>
    <scope>NUCLEOTIDE SEQUENCE [LARGE SCALE GENOMIC DNA]</scope>
    <source>
        <strain evidence="2">HannoverDv2000</strain>
    </source>
</reference>
<dbReference type="OrthoDB" id="272500at2759"/>
<dbReference type="EMBL" id="KN716265">
    <property type="protein sequence ID" value="KJH48513.1"/>
    <property type="molecule type" value="Genomic_DNA"/>
</dbReference>